<organism evidence="2 3">
    <name type="scientific">Carassius auratus</name>
    <name type="common">Goldfish</name>
    <dbReference type="NCBI Taxonomy" id="7957"/>
    <lineage>
        <taxon>Eukaryota</taxon>
        <taxon>Metazoa</taxon>
        <taxon>Chordata</taxon>
        <taxon>Craniata</taxon>
        <taxon>Vertebrata</taxon>
        <taxon>Euteleostomi</taxon>
        <taxon>Actinopterygii</taxon>
        <taxon>Neopterygii</taxon>
        <taxon>Teleostei</taxon>
        <taxon>Ostariophysi</taxon>
        <taxon>Cypriniformes</taxon>
        <taxon>Cyprinidae</taxon>
        <taxon>Cyprininae</taxon>
        <taxon>Carassius</taxon>
    </lineage>
</organism>
<evidence type="ECO:0000259" key="1">
    <source>
        <dbReference type="Pfam" id="PF17921"/>
    </source>
</evidence>
<proteinExistence type="predicted"/>
<dbReference type="OrthoDB" id="8436154at2759"/>
<protein>
    <submittedName>
        <fullName evidence="3">Uncharacterized protein LOC113093415</fullName>
    </submittedName>
</protein>
<dbReference type="RefSeq" id="XP_026115002.1">
    <property type="nucleotide sequence ID" value="XM_026259217.1"/>
</dbReference>
<dbReference type="Proteomes" id="UP000515129">
    <property type="component" value="Unplaced"/>
</dbReference>
<dbReference type="GeneID" id="113093415"/>
<dbReference type="GO" id="GO:0003676">
    <property type="term" value="F:nucleic acid binding"/>
    <property type="evidence" value="ECO:0007669"/>
    <property type="project" value="InterPro"/>
</dbReference>
<dbReference type="Gene3D" id="3.30.420.10">
    <property type="entry name" value="Ribonuclease H-like superfamily/Ribonuclease H"/>
    <property type="match status" value="1"/>
</dbReference>
<feature type="domain" description="Integrase zinc-binding" evidence="1">
    <location>
        <begin position="103"/>
        <end position="150"/>
    </location>
</feature>
<name>A0A6P6P1V6_CARAU</name>
<dbReference type="PANTHER" id="PTHR47331:SF1">
    <property type="entry name" value="GAG-LIKE PROTEIN"/>
    <property type="match status" value="1"/>
</dbReference>
<sequence>MGATRAMELLHTSGGRLSKASWSGLLSPKPSSHHLTKREDALRDLFLAAQKEVTLPDTTLSRLAVVKEESTGLLLCGGRFQIFNEEKTAVPILPCTSWVSTLLAQEAHKANHEEIAGTLLRMRRKAWVVRGRKLAQKIVDNCVTCRRLRARRCQQIMSDLPSERITPANPFEYTTVDLFGPYEVKDEVRKKVKLKVWGIVFCCMASRAMHTDLVSDQSAEGFLLAYQRFTALRGHPRKFLGSALGTIFTGAPTGSA</sequence>
<gene>
    <name evidence="3" type="primary">LOC113093415</name>
</gene>
<accession>A0A6P6P1V6</accession>
<dbReference type="KEGG" id="caua:113093415"/>
<dbReference type="InterPro" id="IPR036397">
    <property type="entry name" value="RNaseH_sf"/>
</dbReference>
<dbReference type="PANTHER" id="PTHR47331">
    <property type="entry name" value="PHD-TYPE DOMAIN-CONTAINING PROTEIN"/>
    <property type="match status" value="1"/>
</dbReference>
<dbReference type="AlphaFoldDB" id="A0A6P6P1V6"/>
<reference evidence="3" key="1">
    <citation type="submission" date="2025-08" db="UniProtKB">
        <authorList>
            <consortium name="RefSeq"/>
        </authorList>
    </citation>
    <scope>IDENTIFICATION</scope>
    <source>
        <strain evidence="3">Wakin</strain>
        <tissue evidence="3">Muscle</tissue>
    </source>
</reference>
<dbReference type="InterPro" id="IPR041588">
    <property type="entry name" value="Integrase_H2C2"/>
</dbReference>
<dbReference type="Pfam" id="PF17921">
    <property type="entry name" value="Integrase_H2C2"/>
    <property type="match status" value="1"/>
</dbReference>
<evidence type="ECO:0000313" key="2">
    <source>
        <dbReference type="Proteomes" id="UP000515129"/>
    </source>
</evidence>
<keyword evidence="2" id="KW-1185">Reference proteome</keyword>
<evidence type="ECO:0000313" key="3">
    <source>
        <dbReference type="RefSeq" id="XP_026115002.1"/>
    </source>
</evidence>